<evidence type="ECO:0000313" key="2">
    <source>
        <dbReference type="EMBL" id="NSK14895.1"/>
    </source>
</evidence>
<keyword evidence="1" id="KW-0812">Transmembrane</keyword>
<evidence type="ECO:0000313" key="5">
    <source>
        <dbReference type="Proteomes" id="UP000701680"/>
    </source>
</evidence>
<reference evidence="3" key="2">
    <citation type="submission" date="2020-02" db="EMBL/GenBank/DDBJ databases">
        <authorList>
            <person name="Littmann E."/>
            <person name="Sorbara M."/>
        </authorList>
    </citation>
    <scope>NUCLEOTIDE SEQUENCE</scope>
    <source>
        <strain evidence="3">MSK.17.11</strain>
        <strain evidence="2">MSK.17.38</strain>
    </source>
</reference>
<dbReference type="AlphaFoldDB" id="A0A850HLS6"/>
<evidence type="ECO:0000313" key="4">
    <source>
        <dbReference type="Proteomes" id="UP000528555"/>
    </source>
</evidence>
<dbReference type="Pfam" id="PF20122">
    <property type="entry name" value="DUF6512"/>
    <property type="match status" value="1"/>
</dbReference>
<reference evidence="4 5" key="1">
    <citation type="journal article" date="2020" name="Cell Host Microbe">
        <title>Functional and Genomic Variation between Human-Derived Isolates of Lachnospiraceae Reveals Inter- and Intra-Species Diversity.</title>
        <authorList>
            <person name="Sorbara M.T."/>
            <person name="Littmann E.R."/>
            <person name="Fontana E."/>
            <person name="Moody T.U."/>
            <person name="Kohout C.E."/>
            <person name="Gjonbalaj M."/>
            <person name="Eaton V."/>
            <person name="Seok R."/>
            <person name="Leiner I.M."/>
            <person name="Pamer E.G."/>
        </authorList>
    </citation>
    <scope>NUCLEOTIDE SEQUENCE [LARGE SCALE GENOMIC DNA]</scope>
    <source>
        <strain evidence="3 4">MSK.17.11</strain>
        <strain evidence="2 5">MSK.17.38</strain>
    </source>
</reference>
<feature type="transmembrane region" description="Helical" evidence="1">
    <location>
        <begin position="53"/>
        <end position="70"/>
    </location>
</feature>
<feature type="transmembrane region" description="Helical" evidence="1">
    <location>
        <begin position="142"/>
        <end position="164"/>
    </location>
</feature>
<feature type="transmembrane region" description="Helical" evidence="1">
    <location>
        <begin position="16"/>
        <end position="41"/>
    </location>
</feature>
<evidence type="ECO:0000313" key="3">
    <source>
        <dbReference type="EMBL" id="NVH58669.1"/>
    </source>
</evidence>
<sequence length="172" mass="19895">MRFLFHTTFKKDKHSILAVILLGSLSHFLYELSGGAAIFALFCPINESVWEHLKLLFFPFLFITVIQWYRQKPPLLSFFYHRFLGILCGLLTTVVLFYTYTGVIGRHFLIIDLLIFAFSVTVSFCASRYFSRKCTVVPSQSIVFSLWIITALFFFVFSCCPPNIPLFFSPQA</sequence>
<keyword evidence="1" id="KW-1133">Transmembrane helix</keyword>
<comment type="caution">
    <text evidence="3">The sequence shown here is derived from an EMBL/GenBank/DDBJ whole genome shotgun (WGS) entry which is preliminary data.</text>
</comment>
<keyword evidence="1" id="KW-0472">Membrane</keyword>
<dbReference type="InterPro" id="IPR045407">
    <property type="entry name" value="DUF6512"/>
</dbReference>
<dbReference type="EMBL" id="JAAITX010000005">
    <property type="protein sequence ID" value="NVH58669.1"/>
    <property type="molecule type" value="Genomic_DNA"/>
</dbReference>
<protein>
    <submittedName>
        <fullName evidence="3">Uncharacterized protein</fullName>
    </submittedName>
</protein>
<feature type="transmembrane region" description="Helical" evidence="1">
    <location>
        <begin position="82"/>
        <end position="101"/>
    </location>
</feature>
<accession>A0A850HLS6</accession>
<dbReference type="Proteomes" id="UP000701680">
    <property type="component" value="Unassembled WGS sequence"/>
</dbReference>
<name>A0A850HLS6_9FIRM</name>
<dbReference type="Proteomes" id="UP000528555">
    <property type="component" value="Unassembled WGS sequence"/>
</dbReference>
<organism evidence="3 4">
    <name type="scientific">Dorea phocaeensis</name>
    <dbReference type="NCBI Taxonomy" id="2040291"/>
    <lineage>
        <taxon>Bacteria</taxon>
        <taxon>Bacillati</taxon>
        <taxon>Bacillota</taxon>
        <taxon>Clostridia</taxon>
        <taxon>Lachnospirales</taxon>
        <taxon>Lachnospiraceae</taxon>
        <taxon>Dorea</taxon>
    </lineage>
</organism>
<dbReference type="EMBL" id="JAAIUO010000005">
    <property type="protein sequence ID" value="NSK14895.1"/>
    <property type="molecule type" value="Genomic_DNA"/>
</dbReference>
<feature type="transmembrane region" description="Helical" evidence="1">
    <location>
        <begin position="107"/>
        <end position="130"/>
    </location>
</feature>
<proteinExistence type="predicted"/>
<gene>
    <name evidence="3" type="ORF">G5A66_08435</name>
    <name evidence="2" type="ORF">G5A75_08455</name>
</gene>
<keyword evidence="4" id="KW-1185">Reference proteome</keyword>
<evidence type="ECO:0000256" key="1">
    <source>
        <dbReference type="SAM" id="Phobius"/>
    </source>
</evidence>
<dbReference type="RefSeq" id="WP_173814806.1">
    <property type="nucleotide sequence ID" value="NZ_JAAITX010000005.1"/>
</dbReference>